<dbReference type="AlphaFoldDB" id="A0A4V2SWT6"/>
<name>A0A4V2SWT6_9RHOB</name>
<comment type="caution">
    <text evidence="1">The sequence shown here is derived from an EMBL/GenBank/DDBJ whole genome shotgun (WGS) entry which is preliminary data.</text>
</comment>
<sequence length="108" mass="11969">MTKYIWDDWLPKLSSKDRMTDVTFDRSASSTPFSDMLGVDCLSKNTRQVELTTGNPTPLSSAMNWPVLGGTGEGHVELTTSNPTPLSSWMGWKLLSKRAYYGIAAHVQ</sequence>
<organism evidence="1 2">
    <name type="scientific">Rhodovulum bhavnagarense</name>
    <dbReference type="NCBI Taxonomy" id="992286"/>
    <lineage>
        <taxon>Bacteria</taxon>
        <taxon>Pseudomonadati</taxon>
        <taxon>Pseudomonadota</taxon>
        <taxon>Alphaproteobacteria</taxon>
        <taxon>Rhodobacterales</taxon>
        <taxon>Paracoccaceae</taxon>
        <taxon>Rhodovulum</taxon>
    </lineage>
</organism>
<gene>
    <name evidence="1" type="ORF">EV663_101574</name>
</gene>
<evidence type="ECO:0000313" key="1">
    <source>
        <dbReference type="EMBL" id="TCP63306.1"/>
    </source>
</evidence>
<proteinExistence type="predicted"/>
<dbReference type="EMBL" id="SLXU01000001">
    <property type="protein sequence ID" value="TCP63306.1"/>
    <property type="molecule type" value="Genomic_DNA"/>
</dbReference>
<reference evidence="1 2" key="1">
    <citation type="submission" date="2019-03" db="EMBL/GenBank/DDBJ databases">
        <title>Genomic Encyclopedia of Type Strains, Phase IV (KMG-IV): sequencing the most valuable type-strain genomes for metagenomic binning, comparative biology and taxonomic classification.</title>
        <authorList>
            <person name="Goeker M."/>
        </authorList>
    </citation>
    <scope>NUCLEOTIDE SEQUENCE [LARGE SCALE GENOMIC DNA]</scope>
    <source>
        <strain evidence="1 2">DSM 24766</strain>
    </source>
</reference>
<evidence type="ECO:0000313" key="2">
    <source>
        <dbReference type="Proteomes" id="UP000295050"/>
    </source>
</evidence>
<dbReference type="OrthoDB" id="7864006at2"/>
<accession>A0A4V2SWT6</accession>
<protein>
    <submittedName>
        <fullName evidence="1">Uncharacterized protein</fullName>
    </submittedName>
</protein>
<dbReference type="RefSeq" id="WP_132950234.1">
    <property type="nucleotide sequence ID" value="NZ_SLXU01000001.1"/>
</dbReference>
<keyword evidence="2" id="KW-1185">Reference proteome</keyword>
<dbReference type="Proteomes" id="UP000295050">
    <property type="component" value="Unassembled WGS sequence"/>
</dbReference>